<dbReference type="EMBL" id="AE017261">
    <property type="protein sequence ID" value="AAT42720.1"/>
    <property type="molecule type" value="Genomic_DNA"/>
</dbReference>
<evidence type="ECO:0000259" key="7">
    <source>
        <dbReference type="PROSITE" id="PS50011"/>
    </source>
</evidence>
<dbReference type="Gene3D" id="3.30.200.20">
    <property type="entry name" value="Phosphorylase Kinase, domain 1"/>
    <property type="match status" value="1"/>
</dbReference>
<dbReference type="PANTHER" id="PTHR43671">
    <property type="entry name" value="SERINE/THREONINE-PROTEIN KINASE NEK"/>
    <property type="match status" value="1"/>
</dbReference>
<reference evidence="8 9" key="1">
    <citation type="journal article" date="2004" name="Proc. Natl. Acad. Sci. U.S.A.">
        <title>Genome sequence of Picrophilus torridus and its implications for life around pH 0.</title>
        <authorList>
            <person name="Futterer O."/>
            <person name="Angelov A."/>
            <person name="Liesegang H."/>
            <person name="Gottschalk G."/>
            <person name="Schleper C."/>
            <person name="Schepers B."/>
            <person name="Dock C."/>
            <person name="Antranikian G."/>
            <person name="Liebl W."/>
        </authorList>
    </citation>
    <scope>NUCLEOTIDE SEQUENCE [LARGE SCALE GENOMIC DNA]</scope>
    <source>
        <strain evidence="9">ATCC 700027 / DSM 9790 / JCM 10055 / NBRC 100828</strain>
    </source>
</reference>
<dbReference type="SUPFAM" id="SSF56112">
    <property type="entry name" value="Protein kinase-like (PK-like)"/>
    <property type="match status" value="1"/>
</dbReference>
<dbReference type="PANTHER" id="PTHR43671:SF13">
    <property type="entry name" value="SERINE_THREONINE-PROTEIN KINASE NEK2"/>
    <property type="match status" value="1"/>
</dbReference>
<dbReference type="InterPro" id="IPR050660">
    <property type="entry name" value="NEK_Ser/Thr_kinase"/>
</dbReference>
<organism evidence="8 9">
    <name type="scientific">Picrophilus torridus (strain ATCC 700027 / DSM 9790 / JCM 10055 / NBRC 100828 / KAW 2/3)</name>
    <dbReference type="NCBI Taxonomy" id="1122961"/>
    <lineage>
        <taxon>Archaea</taxon>
        <taxon>Methanobacteriati</taxon>
        <taxon>Thermoplasmatota</taxon>
        <taxon>Thermoplasmata</taxon>
        <taxon>Thermoplasmatales</taxon>
        <taxon>Picrophilaceae</taxon>
        <taxon>Picrophilus</taxon>
    </lineage>
</organism>
<dbReference type="InParanoid" id="Q6L2T2"/>
<evidence type="ECO:0000313" key="8">
    <source>
        <dbReference type="EMBL" id="AAT42720.1"/>
    </source>
</evidence>
<dbReference type="KEGG" id="pto:PTO0135"/>
<evidence type="ECO:0000313" key="9">
    <source>
        <dbReference type="Proteomes" id="UP000000438"/>
    </source>
</evidence>
<evidence type="ECO:0000256" key="2">
    <source>
        <dbReference type="ARBA" id="ARBA00022527"/>
    </source>
</evidence>
<keyword evidence="5 8" id="KW-0418">Kinase</keyword>
<dbReference type="CDD" id="cd14014">
    <property type="entry name" value="STKc_PknB_like"/>
    <property type="match status" value="1"/>
</dbReference>
<feature type="domain" description="Protein kinase" evidence="7">
    <location>
        <begin position="10"/>
        <end position="267"/>
    </location>
</feature>
<dbReference type="PROSITE" id="PS00108">
    <property type="entry name" value="PROTEIN_KINASE_ST"/>
    <property type="match status" value="1"/>
</dbReference>
<name>Q6L2T2_PICTO</name>
<keyword evidence="3 8" id="KW-0808">Transferase</keyword>
<dbReference type="AlphaFoldDB" id="Q6L2T2"/>
<dbReference type="Gene3D" id="1.10.510.10">
    <property type="entry name" value="Transferase(Phosphotransferase) domain 1"/>
    <property type="match status" value="1"/>
</dbReference>
<dbReference type="STRING" id="263820.PTO0135"/>
<evidence type="ECO:0000256" key="3">
    <source>
        <dbReference type="ARBA" id="ARBA00022679"/>
    </source>
</evidence>
<dbReference type="GO" id="GO:0005524">
    <property type="term" value="F:ATP binding"/>
    <property type="evidence" value="ECO:0007669"/>
    <property type="project" value="UniProtKB-KW"/>
</dbReference>
<dbReference type="SMART" id="SM00220">
    <property type="entry name" value="S_TKc"/>
    <property type="match status" value="1"/>
</dbReference>
<dbReference type="HOGENOM" id="CLU_270281_0_0_2"/>
<dbReference type="Gene3D" id="3.40.50.300">
    <property type="entry name" value="P-loop containing nucleotide triphosphate hydrolases"/>
    <property type="match status" value="1"/>
</dbReference>
<evidence type="ECO:0000256" key="5">
    <source>
        <dbReference type="ARBA" id="ARBA00022777"/>
    </source>
</evidence>
<dbReference type="GO" id="GO:0004674">
    <property type="term" value="F:protein serine/threonine kinase activity"/>
    <property type="evidence" value="ECO:0007669"/>
    <property type="project" value="UniProtKB-KW"/>
</dbReference>
<keyword evidence="6" id="KW-0067">ATP-binding</keyword>
<dbReference type="EC" id="2.7.11.1" evidence="1"/>
<dbReference type="eggNOG" id="arCOG03682">
    <property type="taxonomic scope" value="Archaea"/>
</dbReference>
<dbReference type="InterPro" id="IPR041664">
    <property type="entry name" value="AAA_16"/>
</dbReference>
<accession>Q6L2T2</accession>
<dbReference type="FunFam" id="1.10.510.10:FF:000021">
    <property type="entry name" value="Serine/threonine protein kinase"/>
    <property type="match status" value="1"/>
</dbReference>
<keyword evidence="2 8" id="KW-0723">Serine/threonine-protein kinase</keyword>
<keyword evidence="4" id="KW-0547">Nucleotide-binding</keyword>
<gene>
    <name evidence="8" type="ordered locus">PTO0135</name>
</gene>
<proteinExistence type="predicted"/>
<dbReference type="Pfam" id="PF00069">
    <property type="entry name" value="Pkinase"/>
    <property type="match status" value="1"/>
</dbReference>
<dbReference type="PaxDb" id="263820-PTO0135"/>
<evidence type="ECO:0000256" key="4">
    <source>
        <dbReference type="ARBA" id="ARBA00022741"/>
    </source>
</evidence>
<dbReference type="InterPro" id="IPR000719">
    <property type="entry name" value="Prot_kinase_dom"/>
</dbReference>
<evidence type="ECO:0000256" key="6">
    <source>
        <dbReference type="ARBA" id="ARBA00022840"/>
    </source>
</evidence>
<protein>
    <recommendedName>
        <fullName evidence="1">non-specific serine/threonine protein kinase</fullName>
        <ecNumber evidence="1">2.7.11.1</ecNumber>
    </recommendedName>
</protein>
<dbReference type="Proteomes" id="UP000000438">
    <property type="component" value="Chromosome"/>
</dbReference>
<dbReference type="PROSITE" id="PS50011">
    <property type="entry name" value="PROTEIN_KINASE_DOM"/>
    <property type="match status" value="1"/>
</dbReference>
<dbReference type="Pfam" id="PF13191">
    <property type="entry name" value="AAA_16"/>
    <property type="match status" value="1"/>
</dbReference>
<dbReference type="InterPro" id="IPR027417">
    <property type="entry name" value="P-loop_NTPase"/>
</dbReference>
<dbReference type="InterPro" id="IPR008271">
    <property type="entry name" value="Ser/Thr_kinase_AS"/>
</dbReference>
<dbReference type="SUPFAM" id="SSF52540">
    <property type="entry name" value="P-loop containing nucleoside triphosphate hydrolases"/>
    <property type="match status" value="1"/>
</dbReference>
<dbReference type="InterPro" id="IPR011009">
    <property type="entry name" value="Kinase-like_dom_sf"/>
</dbReference>
<sequence length="1205" mass="138701">MDETFGNNRYSVIKKLGEGGKGIVYKCIDNNLNRIVALKLIKSESLDDESYSRIIREAETTARLSHPNIVSIYDMQKEDNRFFMVIEYIDGKDLLDYIDNKPLKLDEILSLIIPITSALSYAHKNGVLHRDIKPENIMVSKNGEPKLMDFGLAKALDRPGITRAGTIVGTPAYLSPESALGKESDNRSDLYSLGCVLYYMSTGRPPFTINDTIKLIYSHIHDYPAEPSKINKDIPRQLDSIIMKLLRKNPDDRFQSADELLYALKALEMENRPDNKKEIIEKTDSYKDQSMLIGLDNIISELQSAVDSGLSGSGSIYLITGESGQGKTRILEKTMDYAVLRGTKSILLKGRESRMSTPNYLFTEMFREFFYEAPQQLVYKVCGDYGDVAVKILPELISKLGRINDYMSSEPDQARLRFYDGVIEIIKNMSIEYPVLMEIDDINYADSGSLSIIDSIMDKLQSLRFVIIATMSKSDSYNDELDHIISNRILNKMETKNLDRSQTAMLIASRLNEDVSKISDEFTDFIFVKTDGNPFYIEEVLKLLKDKKLIFRDEHGSWDRKPIEEIGIPSSIGSFIKERLSSLDDITMDIISMASVIGYEFDVDVLESISGIDENQFEKIIENSIKRKIVYERKTAPGEFRLFFSNPQLHDYLYENMSMFRKRKLHAKIANAIESIYGDNNSAFFQDLARHYLEAGNLQKALDYNIKLADNWSESFQFDQAVKEYRRALEILGEIHKPGKESEMLRANLLYKISENAVFNNDISENDSIYLDEAIRIFDRYGEDKKIAESILISSASYNKFDYYIDYTRSFLNRLYENKGDPEVIGIASTAIIGSLWYTANVSEARKWGKKYIDYVRSINYYDKYTIRCKEILLLVHPLNSYSDLDDIIKSYEEIAYESTNLLEKHPDDLILLNTLSTLFNNFGTMMARMVFDLKKAEQAFDRGIQFAGKISRGQKARLEISKYEELFLSGNRDVVNRYFDMVFKSNSRDDFYIMVSKFGELYFDYFHGDIDKTITLISELEKIPSMQVLTSIPEVKVPVFVDNKKITEIYDYIEDIIKKIDGEITGDTIKGYIITLMHAVYVSSIANNSENAIKYLSLIKNEYNKYGLWWIGSYMNIAESYYQSYFGNRDAAKKLMNDSALKFHEHGFDIYYGIYMYELAVLYHMDGEQEKCNMALDSALSVFTPINFTLYIEKCLRLKELLKA</sequence>
<evidence type="ECO:0000256" key="1">
    <source>
        <dbReference type="ARBA" id="ARBA00012513"/>
    </source>
</evidence>